<name>A0A645A9M9_9ZZZZ</name>
<accession>A0A645A9M9</accession>
<dbReference type="AlphaFoldDB" id="A0A645A9M9"/>
<dbReference type="CDD" id="cd00657">
    <property type="entry name" value="Ferritin_like"/>
    <property type="match status" value="1"/>
</dbReference>
<evidence type="ECO:0000313" key="1">
    <source>
        <dbReference type="EMBL" id="MPM49408.1"/>
    </source>
</evidence>
<dbReference type="SUPFAM" id="SSF47240">
    <property type="entry name" value="Ferritin-like"/>
    <property type="match status" value="1"/>
</dbReference>
<comment type="caution">
    <text evidence="1">The sequence shown here is derived from an EMBL/GenBank/DDBJ whole genome shotgun (WGS) entry which is preliminary data.</text>
</comment>
<organism evidence="1">
    <name type="scientific">bioreactor metagenome</name>
    <dbReference type="NCBI Taxonomy" id="1076179"/>
    <lineage>
        <taxon>unclassified sequences</taxon>
        <taxon>metagenomes</taxon>
        <taxon>ecological metagenomes</taxon>
    </lineage>
</organism>
<sequence length="156" mass="18119">MFNYNYNYPTPQGFINSVNLIEQSVEGEKYDALFYEWLINNIPAQGLTPEQVKSIKDTIISIRNDEMSHNKTYKKMYKRLTGRDATPEEKEFVAPASFVDGIIMALNGELNAVKRYRVIMEGMPNLPYRDIVFNILSDEIRHSSLYNYIYATVLND</sequence>
<dbReference type="EMBL" id="VSSQ01012511">
    <property type="protein sequence ID" value="MPM49408.1"/>
    <property type="molecule type" value="Genomic_DNA"/>
</dbReference>
<reference evidence="1" key="1">
    <citation type="submission" date="2019-08" db="EMBL/GenBank/DDBJ databases">
        <authorList>
            <person name="Kucharzyk K."/>
            <person name="Murdoch R.W."/>
            <person name="Higgins S."/>
            <person name="Loffler F."/>
        </authorList>
    </citation>
    <scope>NUCLEOTIDE SEQUENCE</scope>
</reference>
<protein>
    <recommendedName>
        <fullName evidence="2">Rubrerythrin diiron-binding domain-containing protein</fullName>
    </recommendedName>
</protein>
<gene>
    <name evidence="1" type="ORF">SDC9_96137</name>
</gene>
<evidence type="ECO:0008006" key="2">
    <source>
        <dbReference type="Google" id="ProtNLM"/>
    </source>
</evidence>
<proteinExistence type="predicted"/>
<dbReference type="InterPro" id="IPR009078">
    <property type="entry name" value="Ferritin-like_SF"/>
</dbReference>